<proteinExistence type="predicted"/>
<accession>A0A6A4GNF7</accession>
<gene>
    <name evidence="1" type="ORF">BT96DRAFT_960497</name>
</gene>
<evidence type="ECO:0000313" key="2">
    <source>
        <dbReference type="Proteomes" id="UP000799118"/>
    </source>
</evidence>
<sequence length="367" mass="42369">MDEEVSGYTYHLFWDELPFCDIHFAITPDVLHQLYQGVLKHLITWCQQILSKEELDCRIRCLPPCYGVHHFKNGISTLSQISGVERKNMGHILLACLVGCDTMPKRALTAVRAILDFIYLSQYTIHDDDTLSYMDDALKIWHKYKDSFIQTGVHKDLNIPKFHSLQHYVEAIRFLGATDNYNTEMFERLHINFAKKGWRASNKQDEFPQMTWWLSRQENINSFDCELTWVLEQQALIKTAREQPTAAPAHLPSPKPHILLPKVPTCPNKSISSIQISHHTPGFLQHLKAYLEMLKPNSTRNDVLHASMQQLPFQQLDIYHSFKFSHELLEEGMKASPLNEGRFDTVVVLTADTAETVGLEGMLLYFV</sequence>
<organism evidence="1 2">
    <name type="scientific">Gymnopus androsaceus JB14</name>
    <dbReference type="NCBI Taxonomy" id="1447944"/>
    <lineage>
        <taxon>Eukaryota</taxon>
        <taxon>Fungi</taxon>
        <taxon>Dikarya</taxon>
        <taxon>Basidiomycota</taxon>
        <taxon>Agaricomycotina</taxon>
        <taxon>Agaricomycetes</taxon>
        <taxon>Agaricomycetidae</taxon>
        <taxon>Agaricales</taxon>
        <taxon>Marasmiineae</taxon>
        <taxon>Omphalotaceae</taxon>
        <taxon>Gymnopus</taxon>
    </lineage>
</organism>
<dbReference type="Pfam" id="PF18759">
    <property type="entry name" value="Plavaka"/>
    <property type="match status" value="1"/>
</dbReference>
<evidence type="ECO:0000313" key="1">
    <source>
        <dbReference type="EMBL" id="KAE9386873.1"/>
    </source>
</evidence>
<dbReference type="OrthoDB" id="3232941at2759"/>
<dbReference type="Proteomes" id="UP000799118">
    <property type="component" value="Unassembled WGS sequence"/>
</dbReference>
<dbReference type="InterPro" id="IPR041078">
    <property type="entry name" value="Plavaka"/>
</dbReference>
<dbReference type="AlphaFoldDB" id="A0A6A4GNF7"/>
<name>A0A6A4GNF7_9AGAR</name>
<dbReference type="EMBL" id="ML769842">
    <property type="protein sequence ID" value="KAE9386873.1"/>
    <property type="molecule type" value="Genomic_DNA"/>
</dbReference>
<reference evidence="1" key="1">
    <citation type="journal article" date="2019" name="Environ. Microbiol.">
        <title>Fungal ecological strategies reflected in gene transcription - a case study of two litter decomposers.</title>
        <authorList>
            <person name="Barbi F."/>
            <person name="Kohler A."/>
            <person name="Barry K."/>
            <person name="Baskaran P."/>
            <person name="Daum C."/>
            <person name="Fauchery L."/>
            <person name="Ihrmark K."/>
            <person name="Kuo A."/>
            <person name="LaButti K."/>
            <person name="Lipzen A."/>
            <person name="Morin E."/>
            <person name="Grigoriev I.V."/>
            <person name="Henrissat B."/>
            <person name="Lindahl B."/>
            <person name="Martin F."/>
        </authorList>
    </citation>
    <scope>NUCLEOTIDE SEQUENCE</scope>
    <source>
        <strain evidence="1">JB14</strain>
    </source>
</reference>
<protein>
    <submittedName>
        <fullName evidence="1">Uncharacterized protein</fullName>
    </submittedName>
</protein>
<keyword evidence="2" id="KW-1185">Reference proteome</keyword>